<dbReference type="Proteomes" id="UP000265618">
    <property type="component" value="Unassembled WGS sequence"/>
</dbReference>
<name>A0A9K3CM47_9EUKA</name>
<evidence type="ECO:0000313" key="1">
    <source>
        <dbReference type="EMBL" id="GIQ79509.1"/>
    </source>
</evidence>
<dbReference type="AlphaFoldDB" id="A0A9K3CM47"/>
<accession>A0A9K3CM47</accession>
<proteinExistence type="predicted"/>
<comment type="caution">
    <text evidence="1">The sequence shown here is derived from an EMBL/GenBank/DDBJ whole genome shotgun (WGS) entry which is preliminary data.</text>
</comment>
<dbReference type="EMBL" id="BDIP01000017">
    <property type="protein sequence ID" value="GIQ79509.1"/>
    <property type="molecule type" value="Genomic_DNA"/>
</dbReference>
<organism evidence="1 2">
    <name type="scientific">Kipferlia bialata</name>
    <dbReference type="NCBI Taxonomy" id="797122"/>
    <lineage>
        <taxon>Eukaryota</taxon>
        <taxon>Metamonada</taxon>
        <taxon>Carpediemonas-like organisms</taxon>
        <taxon>Kipferlia</taxon>
    </lineage>
</organism>
<gene>
    <name evidence="1" type="ORF">KIPB_000160</name>
</gene>
<reference evidence="1 2" key="1">
    <citation type="journal article" date="2018" name="PLoS ONE">
        <title>The draft genome of Kipferlia bialata reveals reductive genome evolution in fornicate parasites.</title>
        <authorList>
            <person name="Tanifuji G."/>
            <person name="Takabayashi S."/>
            <person name="Kume K."/>
            <person name="Takagi M."/>
            <person name="Nakayama T."/>
            <person name="Kamikawa R."/>
            <person name="Inagaki Y."/>
            <person name="Hashimoto T."/>
        </authorList>
    </citation>
    <scope>NUCLEOTIDE SEQUENCE [LARGE SCALE GENOMIC DNA]</scope>
    <source>
        <strain evidence="1">NY0173</strain>
    </source>
</reference>
<keyword evidence="2" id="KW-1185">Reference proteome</keyword>
<sequence length="363" mass="40644">MGRVQCNYLDHFPMGPEDIEDKHWLPVHRSLCRGLQCTVPTPTLPFIPFTRRRKLCWPPVSYPPTGRLLRCFQPHGVWKRHLDQMYPETRNVLLLEETKSDFAGPEAKPSECSVSNIILSIEGDKTHAREFQCVYNQATADLAIRHALDQFGVDLQYDTAPVARSDYPSGLCVAAMYLFNVAGLVCVMAKQTGLLKHLPLGTCALLKTLIMATSPDSICGIILEVQHCTSWLRGMSKEERDEILVVSRLQREEVIPSILVAPHSVMGSLQSLLLRSIVCLSSMAWCRSPDSERGWQEAQAFKASRDKYAFGVSANWSGAERQLCNGFRQALYVPLLEQLKGLASVLNLRNMVGLLSELIESAM</sequence>
<protein>
    <submittedName>
        <fullName evidence="1">Uncharacterized protein</fullName>
    </submittedName>
</protein>
<evidence type="ECO:0000313" key="2">
    <source>
        <dbReference type="Proteomes" id="UP000265618"/>
    </source>
</evidence>